<feature type="transmembrane region" description="Helical" evidence="1">
    <location>
        <begin position="119"/>
        <end position="143"/>
    </location>
</feature>
<feature type="transmembrane region" description="Helical" evidence="1">
    <location>
        <begin position="370"/>
        <end position="389"/>
    </location>
</feature>
<proteinExistence type="predicted"/>
<reference evidence="2 3" key="1">
    <citation type="journal article" date="2019" name="Sci. Rep.">
        <title>Orb-weaving spider Araneus ventricosus genome elucidates the spidroin gene catalogue.</title>
        <authorList>
            <person name="Kono N."/>
            <person name="Nakamura H."/>
            <person name="Ohtoshi R."/>
            <person name="Moran D.A.P."/>
            <person name="Shinohara A."/>
            <person name="Yoshida Y."/>
            <person name="Fujiwara M."/>
            <person name="Mori M."/>
            <person name="Tomita M."/>
            <person name="Arakawa K."/>
        </authorList>
    </citation>
    <scope>NUCLEOTIDE SEQUENCE [LARGE SCALE GENOMIC DNA]</scope>
</reference>
<keyword evidence="3" id="KW-1185">Reference proteome</keyword>
<keyword evidence="1" id="KW-0812">Transmembrane</keyword>
<keyword evidence="1" id="KW-0472">Membrane</keyword>
<evidence type="ECO:0000313" key="2">
    <source>
        <dbReference type="EMBL" id="GBN43240.1"/>
    </source>
</evidence>
<accession>A0A4Y2NY81</accession>
<dbReference type="OrthoDB" id="6434765at2759"/>
<dbReference type="EMBL" id="BGPR01009941">
    <property type="protein sequence ID" value="GBN43240.1"/>
    <property type="molecule type" value="Genomic_DNA"/>
</dbReference>
<feature type="transmembrane region" description="Helical" evidence="1">
    <location>
        <begin position="43"/>
        <end position="63"/>
    </location>
</feature>
<feature type="transmembrane region" description="Helical" evidence="1">
    <location>
        <begin position="69"/>
        <end position="91"/>
    </location>
</feature>
<comment type="caution">
    <text evidence="2">The sequence shown here is derived from an EMBL/GenBank/DDBJ whole genome shotgun (WGS) entry which is preliminary data.</text>
</comment>
<dbReference type="Proteomes" id="UP000499080">
    <property type="component" value="Unassembled WGS sequence"/>
</dbReference>
<organism evidence="2 3">
    <name type="scientific">Araneus ventricosus</name>
    <name type="common">Orbweaver spider</name>
    <name type="synonym">Epeira ventricosa</name>
    <dbReference type="NCBI Taxonomy" id="182803"/>
    <lineage>
        <taxon>Eukaryota</taxon>
        <taxon>Metazoa</taxon>
        <taxon>Ecdysozoa</taxon>
        <taxon>Arthropoda</taxon>
        <taxon>Chelicerata</taxon>
        <taxon>Arachnida</taxon>
        <taxon>Araneae</taxon>
        <taxon>Araneomorphae</taxon>
        <taxon>Entelegynae</taxon>
        <taxon>Araneoidea</taxon>
        <taxon>Araneidae</taxon>
        <taxon>Araneus</taxon>
    </lineage>
</organism>
<feature type="transmembrane region" description="Helical" evidence="1">
    <location>
        <begin position="163"/>
        <end position="191"/>
    </location>
</feature>
<gene>
    <name evidence="2" type="ORF">AVEN_31147_1</name>
</gene>
<feature type="transmembrane region" description="Helical" evidence="1">
    <location>
        <begin position="252"/>
        <end position="270"/>
    </location>
</feature>
<evidence type="ECO:0000313" key="3">
    <source>
        <dbReference type="Proteomes" id="UP000499080"/>
    </source>
</evidence>
<feature type="transmembrane region" description="Helical" evidence="1">
    <location>
        <begin position="282"/>
        <end position="304"/>
    </location>
</feature>
<name>A0A4Y2NY81_ARAVE</name>
<protein>
    <recommendedName>
        <fullName evidence="4">Gustatory receptor</fullName>
    </recommendedName>
</protein>
<keyword evidence="1" id="KW-1133">Transmembrane helix</keyword>
<dbReference type="AlphaFoldDB" id="A0A4Y2NY81"/>
<evidence type="ECO:0000256" key="1">
    <source>
        <dbReference type="SAM" id="Phobius"/>
    </source>
</evidence>
<sequence>MKILTKLAVYKVLYRFGLALGLPFSPGHLKLSKRNTSSCSKKCVVAVTVFKLIAYLFTSISLYDLLNFSVLALNLHTYNTCAIIVTFVMISRHKKIVKAIREINRLSPKLEQNCRKTDICTVFLAVCIGSFIIIISISQFLFLRQNLRKKLLSKKMFGYELPNIVWLFYAYTHGIFFVLTYTNGLLTMLFVTLLSFKTFSDLSETVRRYRRTLLKFITLGSLDEFCVQERLANFSQLVDCTNYVEEGFSGCALFLIGSNVSCFFLLFSGIASGDQAYQHRMVLLFTTSGFAMSAFEFLCVVRSANKVCDEDEILKKSVVRLSEKGIWGFSQQENRICLSKFHCLALLADTIRGTVLELTGGNLFVLKNNLILSIVGLMLTYGVLIFQFGH</sequence>
<evidence type="ECO:0008006" key="4">
    <source>
        <dbReference type="Google" id="ProtNLM"/>
    </source>
</evidence>